<comment type="caution">
    <text evidence="2">The sequence shown here is derived from an EMBL/GenBank/DDBJ whole genome shotgun (WGS) entry which is preliminary data.</text>
</comment>
<evidence type="ECO:0000313" key="3">
    <source>
        <dbReference type="Proteomes" id="UP001362999"/>
    </source>
</evidence>
<proteinExistence type="predicted"/>
<dbReference type="Proteomes" id="UP001362999">
    <property type="component" value="Unassembled WGS sequence"/>
</dbReference>
<protein>
    <recommendedName>
        <fullName evidence="4">Zinc finger PHD-type domain-containing protein</fullName>
    </recommendedName>
</protein>
<name>A0AAW0CDW4_9AGAR</name>
<accession>A0AAW0CDW4</accession>
<dbReference type="EMBL" id="JAWWNJ010000027">
    <property type="protein sequence ID" value="KAK7029238.1"/>
    <property type="molecule type" value="Genomic_DNA"/>
</dbReference>
<evidence type="ECO:0008006" key="4">
    <source>
        <dbReference type="Google" id="ProtNLM"/>
    </source>
</evidence>
<reference evidence="2 3" key="1">
    <citation type="journal article" date="2024" name="J Genomics">
        <title>Draft genome sequencing and assembly of Favolaschia claudopus CIRM-BRFM 2984 isolated from oak limbs.</title>
        <authorList>
            <person name="Navarro D."/>
            <person name="Drula E."/>
            <person name="Chaduli D."/>
            <person name="Cazenave R."/>
            <person name="Ahrendt S."/>
            <person name="Wang J."/>
            <person name="Lipzen A."/>
            <person name="Daum C."/>
            <person name="Barry K."/>
            <person name="Grigoriev I.V."/>
            <person name="Favel A."/>
            <person name="Rosso M.N."/>
            <person name="Martin F."/>
        </authorList>
    </citation>
    <scope>NUCLEOTIDE SEQUENCE [LARGE SCALE GENOMIC DNA]</scope>
    <source>
        <strain evidence="2 3">CIRM-BRFM 2984</strain>
    </source>
</reference>
<gene>
    <name evidence="2" type="ORF">R3P38DRAFT_2771150</name>
    <name evidence="1" type="ORF">R3P38DRAFT_2775807</name>
</gene>
<organism evidence="2 3">
    <name type="scientific">Favolaschia claudopus</name>
    <dbReference type="NCBI Taxonomy" id="2862362"/>
    <lineage>
        <taxon>Eukaryota</taxon>
        <taxon>Fungi</taxon>
        <taxon>Dikarya</taxon>
        <taxon>Basidiomycota</taxon>
        <taxon>Agaricomycotina</taxon>
        <taxon>Agaricomycetes</taxon>
        <taxon>Agaricomycetidae</taxon>
        <taxon>Agaricales</taxon>
        <taxon>Marasmiineae</taxon>
        <taxon>Mycenaceae</taxon>
        <taxon>Favolaschia</taxon>
    </lineage>
</organism>
<keyword evidence="3" id="KW-1185">Reference proteome</keyword>
<dbReference type="EMBL" id="JAWWNJ010000018">
    <property type="protein sequence ID" value="KAK7037140.1"/>
    <property type="molecule type" value="Genomic_DNA"/>
</dbReference>
<dbReference type="AlphaFoldDB" id="A0AAW0CDW4"/>
<evidence type="ECO:0000313" key="1">
    <source>
        <dbReference type="EMBL" id="KAK7029238.1"/>
    </source>
</evidence>
<sequence length="240" mass="26160">MQHASQKGTSTMGKPSPPVLRFLFRKLTGRRPFFVYFKKLYSDAAVAEAARPASDDEFVDEPGSATDPIFAPTHAAASLTPLPPIQDNEAEFGFEMPLDPAPGSIPESYPSENDDNEQRGREFLTADMISLLLDTDTETPPSALPPTSGEFIADATEASAPSLSLGAGADWDRPLMPETQGTCECGNILDEAERADSALAIRCAKAGCETEWYYRDCFEGVRFTKGWTCDTCTPPKKHRK</sequence>
<evidence type="ECO:0000313" key="2">
    <source>
        <dbReference type="EMBL" id="KAK7037140.1"/>
    </source>
</evidence>